<sequence length="160" mass="17214">MSSARRPDRSGTDLAAAVEQAAARLVLMWGQAQQSVGTRVSPSQLQALTIVQQHGQLNLNGLAAEMDTMPSSASRLCDRLQAAGLLARTASPANRREVMLALTRDGQRLLLEVSETRRRDLDRVLQAMSPAGREALLAGLAEFTAGAEHAFDTASHERRA</sequence>
<dbReference type="Gene3D" id="1.10.10.10">
    <property type="entry name" value="Winged helix-like DNA-binding domain superfamily/Winged helix DNA-binding domain"/>
    <property type="match status" value="1"/>
</dbReference>
<dbReference type="InterPro" id="IPR036388">
    <property type="entry name" value="WH-like_DNA-bd_sf"/>
</dbReference>
<feature type="domain" description="HTH marR-type" evidence="1">
    <location>
        <begin position="11"/>
        <end position="145"/>
    </location>
</feature>
<dbReference type="AlphaFoldDB" id="A0A386ZSX0"/>
<dbReference type="PANTHER" id="PTHR33164">
    <property type="entry name" value="TRANSCRIPTIONAL REGULATOR, MARR FAMILY"/>
    <property type="match status" value="1"/>
</dbReference>
<dbReference type="GO" id="GO:0006950">
    <property type="term" value="P:response to stress"/>
    <property type="evidence" value="ECO:0007669"/>
    <property type="project" value="TreeGrafter"/>
</dbReference>
<gene>
    <name evidence="2" type="ORF">D7D52_32340</name>
</gene>
<protein>
    <submittedName>
        <fullName evidence="2">MarR family transcriptional regulator</fullName>
    </submittedName>
</protein>
<dbReference type="SMART" id="SM00347">
    <property type="entry name" value="HTH_MARR"/>
    <property type="match status" value="1"/>
</dbReference>
<dbReference type="PROSITE" id="PS50995">
    <property type="entry name" value="HTH_MARR_2"/>
    <property type="match status" value="1"/>
</dbReference>
<dbReference type="SUPFAM" id="SSF46785">
    <property type="entry name" value="Winged helix' DNA-binding domain"/>
    <property type="match status" value="1"/>
</dbReference>
<name>A0A386ZSX0_9NOCA</name>
<dbReference type="GO" id="GO:0003700">
    <property type="term" value="F:DNA-binding transcription factor activity"/>
    <property type="evidence" value="ECO:0007669"/>
    <property type="project" value="InterPro"/>
</dbReference>
<reference evidence="2 3" key="1">
    <citation type="submission" date="2018-09" db="EMBL/GenBank/DDBJ databases">
        <title>Nocardia yunnanensis sp. nov., an actinomycete isolated from a soil sample.</title>
        <authorList>
            <person name="Zhang J."/>
        </authorList>
    </citation>
    <scope>NUCLEOTIDE SEQUENCE [LARGE SCALE GENOMIC DNA]</scope>
    <source>
        <strain evidence="2 3">CFHS0054</strain>
    </source>
</reference>
<dbReference type="Pfam" id="PF01047">
    <property type="entry name" value="MarR"/>
    <property type="match status" value="1"/>
</dbReference>
<evidence type="ECO:0000259" key="1">
    <source>
        <dbReference type="PROSITE" id="PS50995"/>
    </source>
</evidence>
<dbReference type="InterPro" id="IPR036390">
    <property type="entry name" value="WH_DNA-bd_sf"/>
</dbReference>
<dbReference type="KEGG" id="nyu:D7D52_32340"/>
<dbReference type="InterPro" id="IPR039422">
    <property type="entry name" value="MarR/SlyA-like"/>
</dbReference>
<dbReference type="OrthoDB" id="3573114at2"/>
<dbReference type="InterPro" id="IPR000835">
    <property type="entry name" value="HTH_MarR-typ"/>
</dbReference>
<evidence type="ECO:0000313" key="3">
    <source>
        <dbReference type="Proteomes" id="UP000267164"/>
    </source>
</evidence>
<proteinExistence type="predicted"/>
<dbReference type="EMBL" id="CP032568">
    <property type="protein sequence ID" value="AYF79565.1"/>
    <property type="molecule type" value="Genomic_DNA"/>
</dbReference>
<evidence type="ECO:0000313" key="2">
    <source>
        <dbReference type="EMBL" id="AYF79565.1"/>
    </source>
</evidence>
<dbReference type="Proteomes" id="UP000267164">
    <property type="component" value="Chromosome"/>
</dbReference>
<keyword evidence="3" id="KW-1185">Reference proteome</keyword>
<organism evidence="2 3">
    <name type="scientific">Nocardia yunnanensis</name>
    <dbReference type="NCBI Taxonomy" id="2382165"/>
    <lineage>
        <taxon>Bacteria</taxon>
        <taxon>Bacillati</taxon>
        <taxon>Actinomycetota</taxon>
        <taxon>Actinomycetes</taxon>
        <taxon>Mycobacteriales</taxon>
        <taxon>Nocardiaceae</taxon>
        <taxon>Nocardia</taxon>
    </lineage>
</organism>
<dbReference type="RefSeq" id="WP_120744640.1">
    <property type="nucleotide sequence ID" value="NZ_CP032568.1"/>
</dbReference>
<accession>A0A386ZSX0</accession>
<dbReference type="PANTHER" id="PTHR33164:SF94">
    <property type="entry name" value="TRANSCRIPTIONAL REGULATORY PROTEIN-RELATED"/>
    <property type="match status" value="1"/>
</dbReference>